<accession>A0A067SCG2</accession>
<dbReference type="HOGENOM" id="CLU_2855866_0_0_1"/>
<evidence type="ECO:0000313" key="1">
    <source>
        <dbReference type="EMBL" id="KDR68625.1"/>
    </source>
</evidence>
<dbReference type="Proteomes" id="UP000027222">
    <property type="component" value="Unassembled WGS sequence"/>
</dbReference>
<sequence length="65" mass="7673">FPIQCLRKAPRVQLHLLRSSPLISQHQVLHPRRAILTQDCKCTQPYKSCQRYSQIYSPLISKQNR</sequence>
<feature type="non-terminal residue" evidence="1">
    <location>
        <position position="65"/>
    </location>
</feature>
<dbReference type="EMBL" id="KL142407">
    <property type="protein sequence ID" value="KDR68625.1"/>
    <property type="molecule type" value="Genomic_DNA"/>
</dbReference>
<keyword evidence="2" id="KW-1185">Reference proteome</keyword>
<reference evidence="2" key="1">
    <citation type="journal article" date="2014" name="Proc. Natl. Acad. Sci. U.S.A.">
        <title>Extensive sampling of basidiomycete genomes demonstrates inadequacy of the white-rot/brown-rot paradigm for wood decay fungi.</title>
        <authorList>
            <person name="Riley R."/>
            <person name="Salamov A.A."/>
            <person name="Brown D.W."/>
            <person name="Nagy L.G."/>
            <person name="Floudas D."/>
            <person name="Held B.W."/>
            <person name="Levasseur A."/>
            <person name="Lombard V."/>
            <person name="Morin E."/>
            <person name="Otillar R."/>
            <person name="Lindquist E.A."/>
            <person name="Sun H."/>
            <person name="LaButti K.M."/>
            <person name="Schmutz J."/>
            <person name="Jabbour D."/>
            <person name="Luo H."/>
            <person name="Baker S.E."/>
            <person name="Pisabarro A.G."/>
            <person name="Walton J.D."/>
            <person name="Blanchette R.A."/>
            <person name="Henrissat B."/>
            <person name="Martin F."/>
            <person name="Cullen D."/>
            <person name="Hibbett D.S."/>
            <person name="Grigoriev I.V."/>
        </authorList>
    </citation>
    <scope>NUCLEOTIDE SEQUENCE [LARGE SCALE GENOMIC DNA]</scope>
    <source>
        <strain evidence="2">CBS 339.88</strain>
    </source>
</reference>
<dbReference type="AlphaFoldDB" id="A0A067SCG2"/>
<organism evidence="1 2">
    <name type="scientific">Galerina marginata (strain CBS 339.88)</name>
    <dbReference type="NCBI Taxonomy" id="685588"/>
    <lineage>
        <taxon>Eukaryota</taxon>
        <taxon>Fungi</taxon>
        <taxon>Dikarya</taxon>
        <taxon>Basidiomycota</taxon>
        <taxon>Agaricomycotina</taxon>
        <taxon>Agaricomycetes</taxon>
        <taxon>Agaricomycetidae</taxon>
        <taxon>Agaricales</taxon>
        <taxon>Agaricineae</taxon>
        <taxon>Strophariaceae</taxon>
        <taxon>Galerina</taxon>
    </lineage>
</organism>
<proteinExistence type="predicted"/>
<gene>
    <name evidence="1" type="ORF">GALMADRAFT_272541</name>
</gene>
<protein>
    <submittedName>
        <fullName evidence="1">Uncharacterized protein</fullName>
    </submittedName>
</protein>
<name>A0A067SCG2_GALM3</name>
<evidence type="ECO:0000313" key="2">
    <source>
        <dbReference type="Proteomes" id="UP000027222"/>
    </source>
</evidence>
<feature type="non-terminal residue" evidence="1">
    <location>
        <position position="1"/>
    </location>
</feature>